<dbReference type="KEGG" id="chyd:H4K34_11225"/>
<evidence type="ECO:0008006" key="4">
    <source>
        <dbReference type="Google" id="ProtNLM"/>
    </source>
</evidence>
<dbReference type="RefSeq" id="WP_210757518.1">
    <property type="nucleotide sequence ID" value="NZ_CP060139.1"/>
</dbReference>
<protein>
    <recommendedName>
        <fullName evidence="4">Thymidine kinase</fullName>
    </recommendedName>
</protein>
<proteinExistence type="predicted"/>
<accession>A0A7H0VB51</accession>
<name>A0A7H0VB51_9FLAO</name>
<gene>
    <name evidence="1" type="ORF">H4K34_11225</name>
    <name evidence="2" type="ORF">H4K34_11440</name>
</gene>
<dbReference type="Proteomes" id="UP000516305">
    <property type="component" value="Chromosome"/>
</dbReference>
<dbReference type="EMBL" id="CP060139">
    <property type="protein sequence ID" value="QNR22949.1"/>
    <property type="molecule type" value="Genomic_DNA"/>
</dbReference>
<evidence type="ECO:0000313" key="3">
    <source>
        <dbReference type="Proteomes" id="UP000516305"/>
    </source>
</evidence>
<keyword evidence="3" id="KW-1185">Reference proteome</keyword>
<sequence>MGIGFSIDDEEAKIALFAGVRKTGKSTKQKELTMAWLKSGGRAVVIPSSKYERTFRSVPRIKPENIPSLPPGKLAAIDCTDQHEFGEVLKYCDDILIVCDDIKGYLPSNGLTKEVRNAFISSRHRNVNMTIAMHGLTHAPPEFYDFVNLIFLFRTKDNLNRHRDKFQDLEKMIEVQRQVNEIAHQEKNKYYFKIIEYAE</sequence>
<dbReference type="InterPro" id="IPR027417">
    <property type="entry name" value="P-loop_NTPase"/>
</dbReference>
<organism evidence="1 3">
    <name type="scientific">Croceimicrobium hydrocarbonivorans</name>
    <dbReference type="NCBI Taxonomy" id="2761580"/>
    <lineage>
        <taxon>Bacteria</taxon>
        <taxon>Pseudomonadati</taxon>
        <taxon>Bacteroidota</taxon>
        <taxon>Flavobacteriia</taxon>
        <taxon>Flavobacteriales</taxon>
        <taxon>Owenweeksiaceae</taxon>
        <taxon>Croceimicrobium</taxon>
    </lineage>
</organism>
<dbReference type="EMBL" id="CP060139">
    <property type="protein sequence ID" value="QNR22992.1"/>
    <property type="molecule type" value="Genomic_DNA"/>
</dbReference>
<dbReference type="KEGG" id="chyd:H4K34_11440"/>
<reference evidence="1 3" key="1">
    <citation type="submission" date="2020-08" db="EMBL/GenBank/DDBJ databases">
        <title>Croceimicrobium hydrocarbonivorans gen. nov., sp. nov., a novel marine bacterium isolated from a bacterial consortium that degrades polyethylene terephthalate.</title>
        <authorList>
            <person name="Liu R."/>
        </authorList>
    </citation>
    <scope>NUCLEOTIDE SEQUENCE [LARGE SCALE GENOMIC DNA]</scope>
    <source>
        <strain evidence="1 3">A20-9</strain>
    </source>
</reference>
<dbReference type="AlphaFoldDB" id="A0A7H0VB51"/>
<dbReference type="Gene3D" id="3.40.50.300">
    <property type="entry name" value="P-loop containing nucleotide triphosphate hydrolases"/>
    <property type="match status" value="1"/>
</dbReference>
<evidence type="ECO:0000313" key="2">
    <source>
        <dbReference type="EMBL" id="QNR22992.1"/>
    </source>
</evidence>
<evidence type="ECO:0000313" key="1">
    <source>
        <dbReference type="EMBL" id="QNR22949.1"/>
    </source>
</evidence>